<accession>A0ABS8CLN6</accession>
<keyword evidence="5" id="KW-0410">Iron transport</keyword>
<name>A0ABS8CLN6_9RHOB</name>
<evidence type="ECO:0000256" key="5">
    <source>
        <dbReference type="ARBA" id="ARBA00022496"/>
    </source>
</evidence>
<dbReference type="PROSITE" id="PS52016">
    <property type="entry name" value="TONB_DEPENDENT_REC_3"/>
    <property type="match status" value="1"/>
</dbReference>
<dbReference type="EMBL" id="JACDXX010000007">
    <property type="protein sequence ID" value="MCB5410246.1"/>
    <property type="molecule type" value="Genomic_DNA"/>
</dbReference>
<keyword evidence="8" id="KW-0408">Iron</keyword>
<keyword evidence="13 14" id="KW-0998">Cell outer membrane</keyword>
<dbReference type="SUPFAM" id="SSF56935">
    <property type="entry name" value="Porins"/>
    <property type="match status" value="1"/>
</dbReference>
<keyword evidence="12 18" id="KW-0675">Receptor</keyword>
<evidence type="ECO:0000256" key="15">
    <source>
        <dbReference type="RuleBase" id="RU003357"/>
    </source>
</evidence>
<comment type="caution">
    <text evidence="18">The sequence shown here is derived from an EMBL/GenBank/DDBJ whole genome shotgun (WGS) entry which is preliminary data.</text>
</comment>
<keyword evidence="9" id="KW-0406">Ion transport</keyword>
<evidence type="ECO:0000313" key="19">
    <source>
        <dbReference type="Proteomes" id="UP001198571"/>
    </source>
</evidence>
<feature type="domain" description="TonB-dependent receptor-like beta-barrel" evidence="16">
    <location>
        <begin position="283"/>
        <end position="735"/>
    </location>
</feature>
<dbReference type="Pfam" id="PF00593">
    <property type="entry name" value="TonB_dep_Rec_b-barrel"/>
    <property type="match status" value="1"/>
</dbReference>
<evidence type="ECO:0000256" key="7">
    <source>
        <dbReference type="ARBA" id="ARBA00022729"/>
    </source>
</evidence>
<keyword evidence="7" id="KW-0732">Signal</keyword>
<dbReference type="InterPro" id="IPR037066">
    <property type="entry name" value="Plug_dom_sf"/>
</dbReference>
<dbReference type="Pfam" id="PF07715">
    <property type="entry name" value="Plug"/>
    <property type="match status" value="1"/>
</dbReference>
<sequence>MRDSDRTNSGGERSLRPLPTLGLLPVLAVSVVVGGEVQAQETARNEALGTITLQAGGQGGEAANSLKVTEGSSVKLTAPLINTAKTVQVITQKEIEQRGASSVYDVLRTTPGVTLGTGEGGNPMGDRPFIRGYEASTDMMVDGVRALGRNSYEAFNLERIELVKGATGAYAGRGATGGSLNMVSKSARLGEAFNHASLSFGNASQKRAQLDSNMALSETVALRLNLYGQDGEVPGRGGIKDDKLGFAAGVTAKVSDATTVKAGMYFSSADSTPSFGIPMANDAYRDLTGDTSYGTGTAADPYRPLDYLDHSLFRGLWDRDFRKVYNRSLALGVEHEFDNGLTFEAGLTRISNQQAYIVTRPTLVDSNGDAPGGDLLFDRSSRSGHRTNVVEAFNASLKGEHELGGMTHSWVIGTEISVEKLRSGSITGIGGGSMRTPDWENPNPNDFVDMSGMSYGPLGEPVVTRSQSLYLFDTVDINEQWIANFGLRHEKFRVDQKSNGLSRKDNIWSYQAGLVYKPAANGSIYGSFSTSASPSGQCAGLAGGSEGAGACTLTASNRDLAPEKTRSFELGTKWDFFSDQLSFTAALFRTEKTNARVSDPLGVTATVGENRAQGLELGLSGQINDQWAVSAGYTYTDAKIVDGGAVNTGTGSAPVWVDGLYNGNQMHYIAKHSFSLWSTYNIDSAWTIGGGATYVGKRYTNAENSGLLPAAWRVDMMAAYQLNDKASVQLNVNNLFDEVIYDASHVGLFANVQAGRSALLKFNYEF</sequence>
<dbReference type="InterPro" id="IPR036942">
    <property type="entry name" value="Beta-barrel_TonB_sf"/>
</dbReference>
<evidence type="ECO:0000256" key="9">
    <source>
        <dbReference type="ARBA" id="ARBA00023065"/>
    </source>
</evidence>
<dbReference type="Gene3D" id="2.40.170.20">
    <property type="entry name" value="TonB-dependent receptor, beta-barrel domain"/>
    <property type="match status" value="1"/>
</dbReference>
<dbReference type="NCBIfam" id="TIGR01783">
    <property type="entry name" value="TonB-siderophor"/>
    <property type="match status" value="1"/>
</dbReference>
<dbReference type="PANTHER" id="PTHR32552:SF89">
    <property type="entry name" value="CATECHOLATE SIDEROPHORE RECEPTOR FIU"/>
    <property type="match status" value="1"/>
</dbReference>
<keyword evidence="19" id="KW-1185">Reference proteome</keyword>
<organism evidence="18 19">
    <name type="scientific">Pseudogemmobacter faecipullorum</name>
    <dbReference type="NCBI Taxonomy" id="2755041"/>
    <lineage>
        <taxon>Bacteria</taxon>
        <taxon>Pseudomonadati</taxon>
        <taxon>Pseudomonadota</taxon>
        <taxon>Alphaproteobacteria</taxon>
        <taxon>Rhodobacterales</taxon>
        <taxon>Paracoccaceae</taxon>
        <taxon>Pseudogemmobacter</taxon>
    </lineage>
</organism>
<dbReference type="CDD" id="cd01347">
    <property type="entry name" value="ligand_gated_channel"/>
    <property type="match status" value="1"/>
</dbReference>
<evidence type="ECO:0000256" key="12">
    <source>
        <dbReference type="ARBA" id="ARBA00023170"/>
    </source>
</evidence>
<dbReference type="PANTHER" id="PTHR32552">
    <property type="entry name" value="FERRICHROME IRON RECEPTOR-RELATED"/>
    <property type="match status" value="1"/>
</dbReference>
<keyword evidence="10 15" id="KW-0798">TonB box</keyword>
<evidence type="ECO:0000256" key="13">
    <source>
        <dbReference type="ARBA" id="ARBA00023237"/>
    </source>
</evidence>
<feature type="domain" description="TonB-dependent receptor plug" evidence="17">
    <location>
        <begin position="80"/>
        <end position="178"/>
    </location>
</feature>
<reference evidence="18 19" key="1">
    <citation type="submission" date="2020-07" db="EMBL/GenBank/DDBJ databases">
        <title>Pseudogemmobacter sp. nov., isolated from poultry manure in Taiwan.</title>
        <authorList>
            <person name="Lin S.-Y."/>
            <person name="Tang Y.-S."/>
            <person name="Young C.-C."/>
        </authorList>
    </citation>
    <scope>NUCLEOTIDE SEQUENCE [LARGE SCALE GENOMIC DNA]</scope>
    <source>
        <strain evidence="18 19">CC-YST710</strain>
    </source>
</reference>
<keyword evidence="4 14" id="KW-1134">Transmembrane beta strand</keyword>
<evidence type="ECO:0000259" key="16">
    <source>
        <dbReference type="Pfam" id="PF00593"/>
    </source>
</evidence>
<comment type="subcellular location">
    <subcellularLocation>
        <location evidence="1 14">Cell outer membrane</location>
        <topology evidence="1 14">Multi-pass membrane protein</topology>
    </subcellularLocation>
</comment>
<dbReference type="InterPro" id="IPR039426">
    <property type="entry name" value="TonB-dep_rcpt-like"/>
</dbReference>
<dbReference type="Gene3D" id="2.170.130.10">
    <property type="entry name" value="TonB-dependent receptor, plug domain"/>
    <property type="match status" value="1"/>
</dbReference>
<keyword evidence="3 14" id="KW-0813">Transport</keyword>
<evidence type="ECO:0000313" key="18">
    <source>
        <dbReference type="EMBL" id="MCB5410246.1"/>
    </source>
</evidence>
<proteinExistence type="inferred from homology"/>
<protein>
    <submittedName>
        <fullName evidence="18">TonB-dependent siderophore receptor</fullName>
    </submittedName>
</protein>
<dbReference type="InterPro" id="IPR010105">
    <property type="entry name" value="TonB_sidphr_rcpt"/>
</dbReference>
<evidence type="ECO:0000256" key="8">
    <source>
        <dbReference type="ARBA" id="ARBA00023004"/>
    </source>
</evidence>
<evidence type="ECO:0000256" key="10">
    <source>
        <dbReference type="ARBA" id="ARBA00023077"/>
    </source>
</evidence>
<evidence type="ECO:0000256" key="1">
    <source>
        <dbReference type="ARBA" id="ARBA00004571"/>
    </source>
</evidence>
<dbReference type="InterPro" id="IPR000531">
    <property type="entry name" value="Beta-barrel_TonB"/>
</dbReference>
<keyword evidence="11 14" id="KW-0472">Membrane</keyword>
<evidence type="ECO:0000256" key="6">
    <source>
        <dbReference type="ARBA" id="ARBA00022692"/>
    </source>
</evidence>
<evidence type="ECO:0000259" key="17">
    <source>
        <dbReference type="Pfam" id="PF07715"/>
    </source>
</evidence>
<evidence type="ECO:0000256" key="14">
    <source>
        <dbReference type="PROSITE-ProRule" id="PRU01360"/>
    </source>
</evidence>
<dbReference type="RefSeq" id="WP_226935148.1">
    <property type="nucleotide sequence ID" value="NZ_JACDXX010000007.1"/>
</dbReference>
<evidence type="ECO:0000256" key="3">
    <source>
        <dbReference type="ARBA" id="ARBA00022448"/>
    </source>
</evidence>
<keyword evidence="6 14" id="KW-0812">Transmembrane</keyword>
<gene>
    <name evidence="18" type="ORF">H0485_09575</name>
</gene>
<comment type="similarity">
    <text evidence="2 14 15">Belongs to the TonB-dependent receptor family.</text>
</comment>
<dbReference type="Proteomes" id="UP001198571">
    <property type="component" value="Unassembled WGS sequence"/>
</dbReference>
<evidence type="ECO:0000256" key="4">
    <source>
        <dbReference type="ARBA" id="ARBA00022452"/>
    </source>
</evidence>
<dbReference type="InterPro" id="IPR012910">
    <property type="entry name" value="Plug_dom"/>
</dbReference>
<evidence type="ECO:0000256" key="11">
    <source>
        <dbReference type="ARBA" id="ARBA00023136"/>
    </source>
</evidence>
<evidence type="ECO:0000256" key="2">
    <source>
        <dbReference type="ARBA" id="ARBA00009810"/>
    </source>
</evidence>